<name>A0A699GQZ5_TANCI</name>
<feature type="compositionally biased region" description="Basic and acidic residues" evidence="1">
    <location>
        <begin position="387"/>
        <end position="399"/>
    </location>
</feature>
<feature type="compositionally biased region" description="Polar residues" evidence="1">
    <location>
        <begin position="432"/>
        <end position="445"/>
    </location>
</feature>
<protein>
    <recommendedName>
        <fullName evidence="3">Histone deacetylase 14</fullName>
    </recommendedName>
</protein>
<dbReference type="AlphaFoldDB" id="A0A699GQZ5"/>
<evidence type="ECO:0008006" key="3">
    <source>
        <dbReference type="Google" id="ProtNLM"/>
    </source>
</evidence>
<accession>A0A699GQZ5</accession>
<feature type="compositionally biased region" description="Polar residues" evidence="1">
    <location>
        <begin position="401"/>
        <end position="412"/>
    </location>
</feature>
<feature type="compositionally biased region" description="Polar residues" evidence="1">
    <location>
        <begin position="452"/>
        <end position="462"/>
    </location>
</feature>
<feature type="region of interest" description="Disordered" evidence="1">
    <location>
        <begin position="432"/>
        <end position="462"/>
    </location>
</feature>
<feature type="region of interest" description="Disordered" evidence="1">
    <location>
        <begin position="387"/>
        <end position="412"/>
    </location>
</feature>
<feature type="compositionally biased region" description="Basic residues" evidence="1">
    <location>
        <begin position="262"/>
        <end position="277"/>
    </location>
</feature>
<evidence type="ECO:0000313" key="2">
    <source>
        <dbReference type="EMBL" id="GEV83033.1"/>
    </source>
</evidence>
<comment type="caution">
    <text evidence="2">The sequence shown here is derived from an EMBL/GenBank/DDBJ whole genome shotgun (WGS) entry which is preliminary data.</text>
</comment>
<dbReference type="EMBL" id="BKCJ010035704">
    <property type="protein sequence ID" value="GEV83033.1"/>
    <property type="molecule type" value="Genomic_DNA"/>
</dbReference>
<gene>
    <name evidence="2" type="ORF">Tci_155010</name>
</gene>
<proteinExistence type="predicted"/>
<feature type="region of interest" description="Disordered" evidence="1">
    <location>
        <begin position="230"/>
        <end position="277"/>
    </location>
</feature>
<reference evidence="2" key="1">
    <citation type="journal article" date="2019" name="Sci. Rep.">
        <title>Draft genome of Tanacetum cinerariifolium, the natural source of mosquito coil.</title>
        <authorList>
            <person name="Yamashiro T."/>
            <person name="Shiraishi A."/>
            <person name="Satake H."/>
            <person name="Nakayama K."/>
        </authorList>
    </citation>
    <scope>NUCLEOTIDE SEQUENCE</scope>
</reference>
<organism evidence="2">
    <name type="scientific">Tanacetum cinerariifolium</name>
    <name type="common">Dalmatian daisy</name>
    <name type="synonym">Chrysanthemum cinerariifolium</name>
    <dbReference type="NCBI Taxonomy" id="118510"/>
    <lineage>
        <taxon>Eukaryota</taxon>
        <taxon>Viridiplantae</taxon>
        <taxon>Streptophyta</taxon>
        <taxon>Embryophyta</taxon>
        <taxon>Tracheophyta</taxon>
        <taxon>Spermatophyta</taxon>
        <taxon>Magnoliopsida</taxon>
        <taxon>eudicotyledons</taxon>
        <taxon>Gunneridae</taxon>
        <taxon>Pentapetalae</taxon>
        <taxon>asterids</taxon>
        <taxon>campanulids</taxon>
        <taxon>Asterales</taxon>
        <taxon>Asteraceae</taxon>
        <taxon>Asteroideae</taxon>
        <taxon>Anthemideae</taxon>
        <taxon>Anthemidinae</taxon>
        <taxon>Tanacetum</taxon>
    </lineage>
</organism>
<evidence type="ECO:0000256" key="1">
    <source>
        <dbReference type="SAM" id="MobiDB-lite"/>
    </source>
</evidence>
<sequence length="462" mass="51941">MQDIMAAKNVPAKSVPALAPPIRFDDHILPYRLGAFTATATIPAIYIQQFWNTIKYYEKNVIFSCQLDKQWFDLNEEVFRDALGITPHDHNHPFVALISSNALIEFVIELGVSWARLPGFIGLDTRNRKKQPIKDKKKEPKTLLNPYSKFTKLIIYYLKSKHNFHPRTGSPLHIPDKDNVLGNLKFVAKGVKYEVFGMSIPDALITKNIRNALYYSEYLEMVAKHERRVAAKQTGQSKPAVPEPSAPKAAKLVKKTPDKPSPAKRLKGGLVGKRHKPKSPLKLVDEFADEGVPISEPRIDNEEADYQRVVELSLKDPEVRNQGPARIVVIQEPDSKRIQSLPKVQGKGNKKIIDEQVAYTLLDLNTSKKKSATNQYILQRRTPEIVEVRRSSSQPKDEGITMTNSETESNELVTPVNKEIDASYMELTKINTGVQDEGQARSNPGKQDVGQDGSNPSNAVEF</sequence>